<dbReference type="InterPro" id="IPR013320">
    <property type="entry name" value="ConA-like_dom_sf"/>
</dbReference>
<dbReference type="Pfam" id="PF13385">
    <property type="entry name" value="Laminin_G_3"/>
    <property type="match status" value="1"/>
</dbReference>
<gene>
    <name evidence="1" type="ORF">AMORRO_LOCUS8248</name>
</gene>
<dbReference type="AlphaFoldDB" id="A0A9N9CQ02"/>
<dbReference type="OrthoDB" id="2324354at2759"/>
<dbReference type="SUPFAM" id="SSF49899">
    <property type="entry name" value="Concanavalin A-like lectins/glucanases"/>
    <property type="match status" value="1"/>
</dbReference>
<comment type="caution">
    <text evidence="1">The sequence shown here is derived from an EMBL/GenBank/DDBJ whole genome shotgun (WGS) entry which is preliminary data.</text>
</comment>
<accession>A0A9N9CQ02</accession>
<dbReference type="Proteomes" id="UP000789342">
    <property type="component" value="Unassembled WGS sequence"/>
</dbReference>
<reference evidence="1" key="1">
    <citation type="submission" date="2021-06" db="EMBL/GenBank/DDBJ databases">
        <authorList>
            <person name="Kallberg Y."/>
            <person name="Tangrot J."/>
            <person name="Rosling A."/>
        </authorList>
    </citation>
    <scope>NUCLEOTIDE SEQUENCE</scope>
    <source>
        <strain evidence="1">CL551</strain>
    </source>
</reference>
<keyword evidence="2" id="KW-1185">Reference proteome</keyword>
<dbReference type="Gene3D" id="2.60.120.200">
    <property type="match status" value="1"/>
</dbReference>
<proteinExistence type="predicted"/>
<organism evidence="1 2">
    <name type="scientific">Acaulospora morrowiae</name>
    <dbReference type="NCBI Taxonomy" id="94023"/>
    <lineage>
        <taxon>Eukaryota</taxon>
        <taxon>Fungi</taxon>
        <taxon>Fungi incertae sedis</taxon>
        <taxon>Mucoromycota</taxon>
        <taxon>Glomeromycotina</taxon>
        <taxon>Glomeromycetes</taxon>
        <taxon>Diversisporales</taxon>
        <taxon>Acaulosporaceae</taxon>
        <taxon>Acaulospora</taxon>
    </lineage>
</organism>
<evidence type="ECO:0000313" key="1">
    <source>
        <dbReference type="EMBL" id="CAG8611703.1"/>
    </source>
</evidence>
<sequence length="159" mass="18429">MKYKEIFSNPLDFPANKMHIEDGQLPSVTNELSVTLRLNVQSLDTSWSSIFHKGVNNTTRTPGLWLCPNTTKLHPRFSTNSEWNLGINEISNELELNKWYHIGYTLSEPLKRMDIYLNGKWVGFKCIEQVQTQCVIFNRDQLHIGCSTNNVDFSGKMRY</sequence>
<evidence type="ECO:0000313" key="2">
    <source>
        <dbReference type="Proteomes" id="UP000789342"/>
    </source>
</evidence>
<name>A0A9N9CQ02_9GLOM</name>
<dbReference type="EMBL" id="CAJVPV010006874">
    <property type="protein sequence ID" value="CAG8611703.1"/>
    <property type="molecule type" value="Genomic_DNA"/>
</dbReference>
<protein>
    <submittedName>
        <fullName evidence="1">13743_t:CDS:1</fullName>
    </submittedName>
</protein>